<keyword evidence="3" id="KW-1185">Reference proteome</keyword>
<reference evidence="2 3" key="1">
    <citation type="journal article" date="2019" name="Sci. Rep.">
        <title>Orb-weaving spider Araneus ventricosus genome elucidates the spidroin gene catalogue.</title>
        <authorList>
            <person name="Kono N."/>
            <person name="Nakamura H."/>
            <person name="Ohtoshi R."/>
            <person name="Moran D.A.P."/>
            <person name="Shinohara A."/>
            <person name="Yoshida Y."/>
            <person name="Fujiwara M."/>
            <person name="Mori M."/>
            <person name="Tomita M."/>
            <person name="Arakawa K."/>
        </authorList>
    </citation>
    <scope>NUCLEOTIDE SEQUENCE [LARGE SCALE GENOMIC DNA]</scope>
</reference>
<sequence>MMNDGVILLHDNTHTALKTQELLPKFKWEVCSHIPTAQIRHQIWVPNSYLEQGSLQRPRFGNLVPNSYLEQSSLQTVIENSCRELAQFTPLEPPSYSTDSAPNLGSKHLSGTRFSSDSDVKTVAENWLNGQDVISVKPG</sequence>
<protein>
    <submittedName>
        <fullName evidence="2">Uncharacterized protein</fullName>
    </submittedName>
</protein>
<evidence type="ECO:0000313" key="3">
    <source>
        <dbReference type="Proteomes" id="UP000499080"/>
    </source>
</evidence>
<accession>A0A4Y2LGF0</accession>
<feature type="region of interest" description="Disordered" evidence="1">
    <location>
        <begin position="91"/>
        <end position="116"/>
    </location>
</feature>
<proteinExistence type="predicted"/>
<dbReference type="AlphaFoldDB" id="A0A4Y2LGF0"/>
<evidence type="ECO:0000256" key="1">
    <source>
        <dbReference type="SAM" id="MobiDB-lite"/>
    </source>
</evidence>
<dbReference type="Proteomes" id="UP000499080">
    <property type="component" value="Unassembled WGS sequence"/>
</dbReference>
<dbReference type="EMBL" id="BGPR01005763">
    <property type="protein sequence ID" value="GBN13240.1"/>
    <property type="molecule type" value="Genomic_DNA"/>
</dbReference>
<gene>
    <name evidence="2" type="ORF">AVEN_101712_1</name>
</gene>
<name>A0A4Y2LGF0_ARAVE</name>
<comment type="caution">
    <text evidence="2">The sequence shown here is derived from an EMBL/GenBank/DDBJ whole genome shotgun (WGS) entry which is preliminary data.</text>
</comment>
<organism evidence="2 3">
    <name type="scientific">Araneus ventricosus</name>
    <name type="common">Orbweaver spider</name>
    <name type="synonym">Epeira ventricosa</name>
    <dbReference type="NCBI Taxonomy" id="182803"/>
    <lineage>
        <taxon>Eukaryota</taxon>
        <taxon>Metazoa</taxon>
        <taxon>Ecdysozoa</taxon>
        <taxon>Arthropoda</taxon>
        <taxon>Chelicerata</taxon>
        <taxon>Arachnida</taxon>
        <taxon>Araneae</taxon>
        <taxon>Araneomorphae</taxon>
        <taxon>Entelegynae</taxon>
        <taxon>Araneoidea</taxon>
        <taxon>Araneidae</taxon>
        <taxon>Araneus</taxon>
    </lineage>
</organism>
<evidence type="ECO:0000313" key="2">
    <source>
        <dbReference type="EMBL" id="GBN13240.1"/>
    </source>
</evidence>